<sequence length="213" mass="22165">MVNIKNLSITLAGLSLMTIGTALASAPAALAAVIDFDSLSDFEIVDDQFLSLGADFNGTASILQLGSTLNPDFPPVSGNNIIYDNPSLGSGTIRIDAVDSFWSSVGGFVTGNTNVTLTAYNASNSILGTASTGGANFDGAGTGLLPNIFLSITYPDISYVTFEDSGNTYTIDNFTFTKSVPEPSVMLGTLLTFAAFSANSLRKGKRQQVTTKS</sequence>
<proteinExistence type="predicted"/>
<keyword evidence="1" id="KW-0732">Signal</keyword>
<gene>
    <name evidence="2" type="ORF">IQ276_34440</name>
</gene>
<comment type="caution">
    <text evidence="2">The sequence shown here is derived from an EMBL/GenBank/DDBJ whole genome shotgun (WGS) entry which is preliminary data.</text>
</comment>
<feature type="chain" id="PRO_5035291883" description="PEP-CTERM sorting domain-containing protein" evidence="1">
    <location>
        <begin position="25"/>
        <end position="213"/>
    </location>
</feature>
<dbReference type="AlphaFoldDB" id="A0A8J6ZUY4"/>
<evidence type="ECO:0008006" key="4">
    <source>
        <dbReference type="Google" id="ProtNLM"/>
    </source>
</evidence>
<protein>
    <recommendedName>
        <fullName evidence="4">PEP-CTERM sorting domain-containing protein</fullName>
    </recommendedName>
</protein>
<dbReference type="Proteomes" id="UP000622533">
    <property type="component" value="Unassembled WGS sequence"/>
</dbReference>
<evidence type="ECO:0000256" key="1">
    <source>
        <dbReference type="SAM" id="SignalP"/>
    </source>
</evidence>
<organism evidence="2 3">
    <name type="scientific">Desmonostoc muscorum LEGE 12446</name>
    <dbReference type="NCBI Taxonomy" id="1828758"/>
    <lineage>
        <taxon>Bacteria</taxon>
        <taxon>Bacillati</taxon>
        <taxon>Cyanobacteriota</taxon>
        <taxon>Cyanophyceae</taxon>
        <taxon>Nostocales</taxon>
        <taxon>Nostocaceae</taxon>
        <taxon>Desmonostoc</taxon>
    </lineage>
</organism>
<reference evidence="2" key="1">
    <citation type="submission" date="2020-10" db="EMBL/GenBank/DDBJ databases">
        <authorList>
            <person name="Castelo-Branco R."/>
            <person name="Eusebio N."/>
            <person name="Adriana R."/>
            <person name="Vieira A."/>
            <person name="Brugerolle De Fraissinette N."/>
            <person name="Rezende De Castro R."/>
            <person name="Schneider M.P."/>
            <person name="Vasconcelos V."/>
            <person name="Leao P.N."/>
        </authorList>
    </citation>
    <scope>NUCLEOTIDE SEQUENCE</scope>
    <source>
        <strain evidence="2">LEGE 12446</strain>
    </source>
</reference>
<evidence type="ECO:0000313" key="3">
    <source>
        <dbReference type="Proteomes" id="UP000622533"/>
    </source>
</evidence>
<keyword evidence="3" id="KW-1185">Reference proteome</keyword>
<dbReference type="EMBL" id="JADEXS010000859">
    <property type="protein sequence ID" value="MBE9027335.1"/>
    <property type="molecule type" value="Genomic_DNA"/>
</dbReference>
<evidence type="ECO:0000313" key="2">
    <source>
        <dbReference type="EMBL" id="MBE9027335.1"/>
    </source>
</evidence>
<name>A0A8J6ZUY4_DESMC</name>
<accession>A0A8J6ZUY4</accession>
<feature type="signal peptide" evidence="1">
    <location>
        <begin position="1"/>
        <end position="24"/>
    </location>
</feature>
<dbReference type="RefSeq" id="WP_193924672.1">
    <property type="nucleotide sequence ID" value="NZ_JADEXS020000001.1"/>
</dbReference>